<dbReference type="EMBL" id="PUIO01000052">
    <property type="protein sequence ID" value="PQP17962.1"/>
    <property type="molecule type" value="Genomic_DNA"/>
</dbReference>
<evidence type="ECO:0000256" key="1">
    <source>
        <dbReference type="SAM" id="MobiDB-lite"/>
    </source>
</evidence>
<proteinExistence type="predicted"/>
<dbReference type="RefSeq" id="WP_105421062.1">
    <property type="nucleotide sequence ID" value="NZ_PUIO01000052.1"/>
</dbReference>
<gene>
    <name evidence="2" type="ORF">C5613_33315</name>
</gene>
<accession>A0A2S8IUD4</accession>
<feature type="region of interest" description="Disordered" evidence="1">
    <location>
        <begin position="112"/>
        <end position="136"/>
    </location>
</feature>
<sequence>MGDLLAQRRQVDVVVDRQRRRQQTVDGLGVLRQFGVEPFHFRQPGLFMQPGAFLRRIRGLRRRLGTRSLGTFPFPLRALRFADSPRMRLGGSPLLLALSLLSKPRLMLHLREKSTSPGHPGPPSLNSAPTHCRPWM</sequence>
<protein>
    <submittedName>
        <fullName evidence="2">Uncharacterized protein</fullName>
    </submittedName>
</protein>
<evidence type="ECO:0000313" key="3">
    <source>
        <dbReference type="Proteomes" id="UP000239290"/>
    </source>
</evidence>
<name>A0A2S8IUD4_RHOOP</name>
<dbReference type="AlphaFoldDB" id="A0A2S8IUD4"/>
<evidence type="ECO:0000313" key="2">
    <source>
        <dbReference type="EMBL" id="PQP17962.1"/>
    </source>
</evidence>
<organism evidence="2 3">
    <name type="scientific">Rhodococcus opacus</name>
    <name type="common">Nocardia opaca</name>
    <dbReference type="NCBI Taxonomy" id="37919"/>
    <lineage>
        <taxon>Bacteria</taxon>
        <taxon>Bacillati</taxon>
        <taxon>Actinomycetota</taxon>
        <taxon>Actinomycetes</taxon>
        <taxon>Mycobacteriales</taxon>
        <taxon>Nocardiaceae</taxon>
        <taxon>Rhodococcus</taxon>
    </lineage>
</organism>
<dbReference type="Proteomes" id="UP000239290">
    <property type="component" value="Unassembled WGS sequence"/>
</dbReference>
<comment type="caution">
    <text evidence="2">The sequence shown here is derived from an EMBL/GenBank/DDBJ whole genome shotgun (WGS) entry which is preliminary data.</text>
</comment>
<reference evidence="3" key="1">
    <citation type="submission" date="2018-02" db="EMBL/GenBank/DDBJ databases">
        <title>Draft genome sequencing of Rhodococcus opacus KU647198.</title>
        <authorList>
            <person name="Zheng B.-X."/>
        </authorList>
    </citation>
    <scope>NUCLEOTIDE SEQUENCE [LARGE SCALE GENOMIC DNA]</scope>
    <source>
        <strain evidence="3">04-OD7</strain>
    </source>
</reference>